<dbReference type="Proteomes" id="UP000479526">
    <property type="component" value="Unassembled WGS sequence"/>
</dbReference>
<dbReference type="InterPro" id="IPR024072">
    <property type="entry name" value="DHFR-like_dom_sf"/>
</dbReference>
<keyword evidence="3" id="KW-1185">Reference proteome</keyword>
<proteinExistence type="predicted"/>
<dbReference type="SUPFAM" id="SSF53597">
    <property type="entry name" value="Dihydrofolate reductase-like"/>
    <property type="match status" value="1"/>
</dbReference>
<dbReference type="InterPro" id="IPR002734">
    <property type="entry name" value="RibDG_C"/>
</dbReference>
<feature type="domain" description="Bacterial bifunctional deaminase-reductase C-terminal" evidence="1">
    <location>
        <begin position="4"/>
        <end position="187"/>
    </location>
</feature>
<evidence type="ECO:0000313" key="2">
    <source>
        <dbReference type="EMBL" id="NAS21165.1"/>
    </source>
</evidence>
<evidence type="ECO:0000259" key="1">
    <source>
        <dbReference type="Pfam" id="PF01872"/>
    </source>
</evidence>
<dbReference type="PANTHER" id="PTHR38011">
    <property type="entry name" value="DIHYDROFOLATE REDUCTASE FAMILY PROTEIN (AFU_ORTHOLOGUE AFUA_8G06820)"/>
    <property type="match status" value="1"/>
</dbReference>
<dbReference type="InterPro" id="IPR050765">
    <property type="entry name" value="Riboflavin_Biosynth_HTPR"/>
</dbReference>
<organism evidence="2 3">
    <name type="scientific">Herbidospora solisilvae</name>
    <dbReference type="NCBI Taxonomy" id="2696284"/>
    <lineage>
        <taxon>Bacteria</taxon>
        <taxon>Bacillati</taxon>
        <taxon>Actinomycetota</taxon>
        <taxon>Actinomycetes</taxon>
        <taxon>Streptosporangiales</taxon>
        <taxon>Streptosporangiaceae</taxon>
        <taxon>Herbidospora</taxon>
    </lineage>
</organism>
<dbReference type="PANTHER" id="PTHR38011:SF2">
    <property type="entry name" value="BIFUNCTIONAL DEAMINASE-REDUCTASE DOMAIN PROTEIN"/>
    <property type="match status" value="1"/>
</dbReference>
<protein>
    <submittedName>
        <fullName evidence="2">Dihydrofolate reductase</fullName>
    </submittedName>
</protein>
<comment type="caution">
    <text evidence="2">The sequence shown here is derived from an EMBL/GenBank/DDBJ whole genome shotgun (WGS) entry which is preliminary data.</text>
</comment>
<dbReference type="AlphaFoldDB" id="A0A7C9J0Y1"/>
<dbReference type="EMBL" id="WXEW01000001">
    <property type="protein sequence ID" value="NAS21165.1"/>
    <property type="molecule type" value="Genomic_DNA"/>
</dbReference>
<evidence type="ECO:0000313" key="3">
    <source>
        <dbReference type="Proteomes" id="UP000479526"/>
    </source>
</evidence>
<dbReference type="RefSeq" id="WP_161478573.1">
    <property type="nucleotide sequence ID" value="NZ_WXEW01000001.1"/>
</dbReference>
<dbReference type="Pfam" id="PF01872">
    <property type="entry name" value="RibD_C"/>
    <property type="match status" value="1"/>
</dbReference>
<accession>A0A7C9J0Y1</accession>
<dbReference type="Gene3D" id="3.40.430.10">
    <property type="entry name" value="Dihydrofolate Reductase, subunit A"/>
    <property type="match status" value="1"/>
</dbReference>
<reference evidence="2 3" key="1">
    <citation type="submission" date="2020-01" db="EMBL/GenBank/DDBJ databases">
        <title>Herbidospora sp. NEAU-GS84 nov., a novel actinomycete isolated from soil.</title>
        <authorList>
            <person name="Han L."/>
        </authorList>
    </citation>
    <scope>NUCLEOTIDE SEQUENCE [LARGE SCALE GENOMIC DNA]</scope>
    <source>
        <strain evidence="2 3">NEAU-GS84</strain>
    </source>
</reference>
<sequence length="194" mass="20676">MGEIVVTESVTLDGVMQAPGRADEDTRDGFRHGGWAAPYADPVMMRVMGAGMAATGAILFGRRTYEDFFAVWHGRADGNPFTAKLDATPKYVVSRTMGRPPAWPNSILLEGEGVPAVEALKKEIDHDVVVLGSGELVRALLAHGLVDRLVLSVHPLVLGSGRRLFPADGPPAAFRLVESVPTGTGVVIATYEVE</sequence>
<name>A0A7C9J0Y1_9ACTN</name>
<gene>
    <name evidence="2" type="ORF">GT755_05615</name>
</gene>
<dbReference type="GO" id="GO:0008703">
    <property type="term" value="F:5-amino-6-(5-phosphoribosylamino)uracil reductase activity"/>
    <property type="evidence" value="ECO:0007669"/>
    <property type="project" value="InterPro"/>
</dbReference>
<dbReference type="GO" id="GO:0009231">
    <property type="term" value="P:riboflavin biosynthetic process"/>
    <property type="evidence" value="ECO:0007669"/>
    <property type="project" value="InterPro"/>
</dbReference>